<dbReference type="OrthoDB" id="37886at2759"/>
<evidence type="ECO:0000256" key="2">
    <source>
        <dbReference type="ARBA" id="ARBA00022737"/>
    </source>
</evidence>
<organism evidence="7">
    <name type="scientific">Fonticula alba</name>
    <name type="common">Slime mold</name>
    <dbReference type="NCBI Taxonomy" id="691883"/>
    <lineage>
        <taxon>Eukaryota</taxon>
        <taxon>Rotosphaerida</taxon>
        <taxon>Fonticulaceae</taxon>
        <taxon>Fonticula</taxon>
    </lineage>
</organism>
<proteinExistence type="inferred from homology"/>
<dbReference type="FunFam" id="1.10.220.10:FF:000002">
    <property type="entry name" value="Annexin"/>
    <property type="match status" value="1"/>
</dbReference>
<dbReference type="RefSeq" id="XP_009494874.1">
    <property type="nucleotide sequence ID" value="XM_009496599.1"/>
</dbReference>
<evidence type="ECO:0000256" key="5">
    <source>
        <dbReference type="ARBA" id="ARBA00023302"/>
    </source>
</evidence>
<comment type="similarity">
    <text evidence="1 6">Belongs to the annexin family.</text>
</comment>
<dbReference type="InterPro" id="IPR037104">
    <property type="entry name" value="Annexin_sf"/>
</dbReference>
<dbReference type="PANTHER" id="PTHR10502:SF102">
    <property type="entry name" value="ANNEXIN B11"/>
    <property type="match status" value="1"/>
</dbReference>
<dbReference type="InterPro" id="IPR018502">
    <property type="entry name" value="Annexin_repeat"/>
</dbReference>
<dbReference type="GO" id="GO:0005544">
    <property type="term" value="F:calcium-dependent phospholipid binding"/>
    <property type="evidence" value="ECO:0007669"/>
    <property type="project" value="UniProtKB-KW"/>
</dbReference>
<dbReference type="GeneID" id="20527410"/>
<dbReference type="Pfam" id="PF00191">
    <property type="entry name" value="Annexin"/>
    <property type="match status" value="4"/>
</dbReference>
<dbReference type="STRING" id="691883.A0A058Z8V5"/>
<dbReference type="FunFam" id="1.10.220.10:FF:000003">
    <property type="entry name" value="Annexin"/>
    <property type="match status" value="1"/>
</dbReference>
<keyword evidence="5 6" id="KW-0111">Calcium/phospholipid-binding</keyword>
<evidence type="ECO:0000313" key="8">
    <source>
        <dbReference type="Proteomes" id="UP000030693"/>
    </source>
</evidence>
<dbReference type="GO" id="GO:0001786">
    <property type="term" value="F:phosphatidylserine binding"/>
    <property type="evidence" value="ECO:0007669"/>
    <property type="project" value="TreeGrafter"/>
</dbReference>
<dbReference type="GO" id="GO:0005634">
    <property type="term" value="C:nucleus"/>
    <property type="evidence" value="ECO:0007669"/>
    <property type="project" value="TreeGrafter"/>
</dbReference>
<keyword evidence="3 6" id="KW-0106">Calcium</keyword>
<dbReference type="PANTHER" id="PTHR10502">
    <property type="entry name" value="ANNEXIN"/>
    <property type="match status" value="1"/>
</dbReference>
<dbReference type="Proteomes" id="UP000030693">
    <property type="component" value="Unassembled WGS sequence"/>
</dbReference>
<evidence type="ECO:0000256" key="4">
    <source>
        <dbReference type="ARBA" id="ARBA00023216"/>
    </source>
</evidence>
<gene>
    <name evidence="7" type="ORF">H696_02685</name>
</gene>
<keyword evidence="4 6" id="KW-0041">Annexin</keyword>
<dbReference type="GO" id="GO:0005737">
    <property type="term" value="C:cytoplasm"/>
    <property type="evidence" value="ECO:0007669"/>
    <property type="project" value="TreeGrafter"/>
</dbReference>
<dbReference type="OMA" id="CYVEHDV"/>
<dbReference type="SUPFAM" id="SSF47874">
    <property type="entry name" value="Annexin"/>
    <property type="match status" value="1"/>
</dbReference>
<dbReference type="Gene3D" id="1.10.220.10">
    <property type="entry name" value="Annexin"/>
    <property type="match status" value="4"/>
</dbReference>
<dbReference type="PROSITE" id="PS51897">
    <property type="entry name" value="ANNEXIN_2"/>
    <property type="match status" value="4"/>
</dbReference>
<dbReference type="AlphaFoldDB" id="A0A058Z8V5"/>
<dbReference type="FunFam" id="1.10.220.10:FF:000004">
    <property type="entry name" value="Annexin"/>
    <property type="match status" value="1"/>
</dbReference>
<keyword evidence="8" id="KW-1185">Reference proteome</keyword>
<reference evidence="7" key="1">
    <citation type="submission" date="2013-04" db="EMBL/GenBank/DDBJ databases">
        <title>The Genome Sequence of Fonticula alba ATCC 38817.</title>
        <authorList>
            <consortium name="The Broad Institute Genomics Platform"/>
            <person name="Russ C."/>
            <person name="Cuomo C."/>
            <person name="Burger G."/>
            <person name="Gray M.W."/>
            <person name="Holland P.W.H."/>
            <person name="King N."/>
            <person name="Lang F.B.F."/>
            <person name="Roger A.J."/>
            <person name="Ruiz-Trillo I."/>
            <person name="Brown M."/>
            <person name="Walker B."/>
            <person name="Young S."/>
            <person name="Zeng Q."/>
            <person name="Gargeya S."/>
            <person name="Fitzgerald M."/>
            <person name="Haas B."/>
            <person name="Abouelleil A."/>
            <person name="Allen A.W."/>
            <person name="Alvarado L."/>
            <person name="Arachchi H.M."/>
            <person name="Berlin A.M."/>
            <person name="Chapman S.B."/>
            <person name="Gainer-Dewar J."/>
            <person name="Goldberg J."/>
            <person name="Griggs A."/>
            <person name="Gujja S."/>
            <person name="Hansen M."/>
            <person name="Howarth C."/>
            <person name="Imamovic A."/>
            <person name="Ireland A."/>
            <person name="Larimer J."/>
            <person name="McCowan C."/>
            <person name="Murphy C."/>
            <person name="Pearson M."/>
            <person name="Poon T.W."/>
            <person name="Priest M."/>
            <person name="Roberts A."/>
            <person name="Saif S."/>
            <person name="Shea T."/>
            <person name="Sisk P."/>
            <person name="Sykes S."/>
            <person name="Wortman J."/>
            <person name="Nusbaum C."/>
            <person name="Birren B."/>
        </authorList>
    </citation>
    <scope>NUCLEOTIDE SEQUENCE [LARGE SCALE GENOMIC DNA]</scope>
    <source>
        <strain evidence="7">ATCC 38817</strain>
    </source>
</reference>
<evidence type="ECO:0000256" key="3">
    <source>
        <dbReference type="ARBA" id="ARBA00022837"/>
    </source>
</evidence>
<dbReference type="GO" id="GO:0012506">
    <property type="term" value="C:vesicle membrane"/>
    <property type="evidence" value="ECO:0007669"/>
    <property type="project" value="TreeGrafter"/>
</dbReference>
<dbReference type="SMART" id="SM00335">
    <property type="entry name" value="ANX"/>
    <property type="match status" value="4"/>
</dbReference>
<accession>A0A058Z8V5</accession>
<dbReference type="eggNOG" id="KOG0819">
    <property type="taxonomic scope" value="Eukaryota"/>
</dbReference>
<dbReference type="PRINTS" id="PR00196">
    <property type="entry name" value="ANNEXIN"/>
</dbReference>
<name>A0A058Z8V5_FONAL</name>
<keyword evidence="2 6" id="KW-0677">Repeat</keyword>
<dbReference type="GO" id="GO:0005886">
    <property type="term" value="C:plasma membrane"/>
    <property type="evidence" value="ECO:0007669"/>
    <property type="project" value="TreeGrafter"/>
</dbReference>
<dbReference type="GO" id="GO:0005509">
    <property type="term" value="F:calcium ion binding"/>
    <property type="evidence" value="ECO:0007669"/>
    <property type="project" value="InterPro"/>
</dbReference>
<dbReference type="InterPro" id="IPR018252">
    <property type="entry name" value="Annexin_repeat_CS"/>
</dbReference>
<evidence type="ECO:0000256" key="1">
    <source>
        <dbReference type="ARBA" id="ARBA00007831"/>
    </source>
</evidence>
<dbReference type="FunFam" id="1.10.220.10:FF:000001">
    <property type="entry name" value="Annexin"/>
    <property type="match status" value="1"/>
</dbReference>
<comment type="domain">
    <text evidence="6">A pair of annexin repeats may form one binding site for calcium and phospholipid.</text>
</comment>
<evidence type="ECO:0000256" key="6">
    <source>
        <dbReference type="RuleBase" id="RU003540"/>
    </source>
</evidence>
<sequence length="373" mass="41306">MGGGASPGYNAYPASPPAQVIHHAPAPIAAAPPGMPLGTHTSQVGGFPTLVSYVPYVIGGTATVYPSPQFNPNQQAEILRRAMKGIGTDEKTVIHVMSSHSTVQLQQITLAFKTIFGRDLMKDLKSELSGNFRKVVRARFRSLAEYDAACLHKAMRGAGTDESCLIEILCTRSNPEIHMIRDAYYRKYNKDLERVIASETSFSFKRLLVSLVQGNRSENHSPDFHLAYSDAMELYRAGEGRWGTDESMFNKILCQRSFPQLHATFAYYSTVAKGSTIERAIEREFSGDIRRAMLTIVRSVCSRAAFFAEQLHKSMKGIGTNDRTLIRIVVSRCEIDMGEIKAAYQALYNRSLASAIHSDTSGHYRQALLALVK</sequence>
<protein>
    <recommendedName>
        <fullName evidence="6">Annexin</fullName>
    </recommendedName>
</protein>
<dbReference type="PROSITE" id="PS00223">
    <property type="entry name" value="ANNEXIN_1"/>
    <property type="match status" value="2"/>
</dbReference>
<dbReference type="EMBL" id="KB932204">
    <property type="protein sequence ID" value="KCV70358.1"/>
    <property type="molecule type" value="Genomic_DNA"/>
</dbReference>
<evidence type="ECO:0000313" key="7">
    <source>
        <dbReference type="EMBL" id="KCV70358.1"/>
    </source>
</evidence>
<dbReference type="InterPro" id="IPR001464">
    <property type="entry name" value="Annexin"/>
</dbReference>